<accession>A0A2S5TBE5</accession>
<comment type="caution">
    <text evidence="4">The sequence shown here is derived from an EMBL/GenBank/DDBJ whole genome shotgun (WGS) entry which is preliminary data.</text>
</comment>
<evidence type="ECO:0000256" key="2">
    <source>
        <dbReference type="ARBA" id="ARBA00023002"/>
    </source>
</evidence>
<dbReference type="GO" id="GO:0016491">
    <property type="term" value="F:oxidoreductase activity"/>
    <property type="evidence" value="ECO:0007669"/>
    <property type="project" value="UniProtKB-KW"/>
</dbReference>
<organism evidence="4 5">
    <name type="scientific">Solimonas fluminis</name>
    <dbReference type="NCBI Taxonomy" id="2086571"/>
    <lineage>
        <taxon>Bacteria</taxon>
        <taxon>Pseudomonadati</taxon>
        <taxon>Pseudomonadota</taxon>
        <taxon>Gammaproteobacteria</taxon>
        <taxon>Nevskiales</taxon>
        <taxon>Nevskiaceae</taxon>
        <taxon>Solimonas</taxon>
    </lineage>
</organism>
<protein>
    <submittedName>
        <fullName evidence="4">Short chain dehydrogenase</fullName>
    </submittedName>
</protein>
<gene>
    <name evidence="4" type="ORF">C3942_18590</name>
</gene>
<dbReference type="PRINTS" id="PR00080">
    <property type="entry name" value="SDRFAMILY"/>
</dbReference>
<dbReference type="AlphaFoldDB" id="A0A2S5TBE5"/>
<sequence>MTQLAGKIVWITGASSGIGEGLAQQASQRGAKLVLSSRREAELERVRRALPRPQDVALLPLDLSCLVDPEDAARRAAAFFGPVDVLANNAGISQRTTALETPMAAYRQIMEVDFFAPVALTKALLPGMVARGSGHVVTVSSVFGHIAMARRTAYAAAKHALHGFYDSARIELGQQGVRFTLVCPGFVRTNVSANALGPDGKPWGQVDKEIGGGMDPAVCAERIWQAVEQDRYEVMIAGKEAIAVYFKRFLPLTAYTAFARRLKVM</sequence>
<dbReference type="PANTHER" id="PTHR44196:SF1">
    <property type="entry name" value="DEHYDROGENASE_REDUCTASE SDR FAMILY MEMBER 7B"/>
    <property type="match status" value="1"/>
</dbReference>
<proteinExistence type="inferred from homology"/>
<dbReference type="EMBL" id="PSNW01000013">
    <property type="protein sequence ID" value="PPE72324.1"/>
    <property type="molecule type" value="Genomic_DNA"/>
</dbReference>
<dbReference type="PANTHER" id="PTHR44196">
    <property type="entry name" value="DEHYDROGENASE/REDUCTASE SDR FAMILY MEMBER 7B"/>
    <property type="match status" value="1"/>
</dbReference>
<dbReference type="PRINTS" id="PR00081">
    <property type="entry name" value="GDHRDH"/>
</dbReference>
<dbReference type="GO" id="GO:0016020">
    <property type="term" value="C:membrane"/>
    <property type="evidence" value="ECO:0007669"/>
    <property type="project" value="TreeGrafter"/>
</dbReference>
<dbReference type="RefSeq" id="WP_104231873.1">
    <property type="nucleotide sequence ID" value="NZ_PSNW01000013.1"/>
</dbReference>
<dbReference type="InterPro" id="IPR002347">
    <property type="entry name" value="SDR_fam"/>
</dbReference>
<reference evidence="4 5" key="1">
    <citation type="submission" date="2018-02" db="EMBL/GenBank/DDBJ databases">
        <title>Genome sequencing of Solimonas sp. HR-BB.</title>
        <authorList>
            <person name="Lee Y."/>
            <person name="Jeon C.O."/>
        </authorList>
    </citation>
    <scope>NUCLEOTIDE SEQUENCE [LARGE SCALE GENOMIC DNA]</scope>
    <source>
        <strain evidence="4 5">HR-BB</strain>
    </source>
</reference>
<evidence type="ECO:0000256" key="1">
    <source>
        <dbReference type="ARBA" id="ARBA00006484"/>
    </source>
</evidence>
<dbReference type="PROSITE" id="PS00061">
    <property type="entry name" value="ADH_SHORT"/>
    <property type="match status" value="1"/>
</dbReference>
<dbReference type="Gene3D" id="3.40.50.720">
    <property type="entry name" value="NAD(P)-binding Rossmann-like Domain"/>
    <property type="match status" value="1"/>
</dbReference>
<name>A0A2S5TBE5_9GAMM</name>
<dbReference type="NCBIfam" id="NF004825">
    <property type="entry name" value="PRK06181.1"/>
    <property type="match status" value="1"/>
</dbReference>
<evidence type="ECO:0000313" key="4">
    <source>
        <dbReference type="EMBL" id="PPE72324.1"/>
    </source>
</evidence>
<comment type="similarity">
    <text evidence="1 3">Belongs to the short-chain dehydrogenases/reductases (SDR) family.</text>
</comment>
<keyword evidence="5" id="KW-1185">Reference proteome</keyword>
<dbReference type="Pfam" id="PF00106">
    <property type="entry name" value="adh_short"/>
    <property type="match status" value="1"/>
</dbReference>
<dbReference type="SUPFAM" id="SSF51735">
    <property type="entry name" value="NAD(P)-binding Rossmann-fold domains"/>
    <property type="match status" value="1"/>
</dbReference>
<keyword evidence="2" id="KW-0560">Oxidoreductase</keyword>
<dbReference type="Proteomes" id="UP000238220">
    <property type="component" value="Unassembled WGS sequence"/>
</dbReference>
<evidence type="ECO:0000256" key="3">
    <source>
        <dbReference type="RuleBase" id="RU000363"/>
    </source>
</evidence>
<dbReference type="InterPro" id="IPR036291">
    <property type="entry name" value="NAD(P)-bd_dom_sf"/>
</dbReference>
<dbReference type="OrthoDB" id="9810734at2"/>
<evidence type="ECO:0000313" key="5">
    <source>
        <dbReference type="Proteomes" id="UP000238220"/>
    </source>
</evidence>
<dbReference type="InterPro" id="IPR020904">
    <property type="entry name" value="Sc_DH/Rdtase_CS"/>
</dbReference>